<evidence type="ECO:0000313" key="2">
    <source>
        <dbReference type="EMBL" id="OGM21159.1"/>
    </source>
</evidence>
<gene>
    <name evidence="2" type="ORF">A2714_03085</name>
</gene>
<accession>A0A1F7Y2M5</accession>
<comment type="caution">
    <text evidence="2">The sequence shown here is derived from an EMBL/GenBank/DDBJ whole genome shotgun (WGS) entry which is preliminary data.</text>
</comment>
<reference evidence="2 3" key="1">
    <citation type="journal article" date="2016" name="Nat. Commun.">
        <title>Thousands of microbial genomes shed light on interconnected biogeochemical processes in an aquifer system.</title>
        <authorList>
            <person name="Anantharaman K."/>
            <person name="Brown C.T."/>
            <person name="Hug L.A."/>
            <person name="Sharon I."/>
            <person name="Castelle C.J."/>
            <person name="Probst A.J."/>
            <person name="Thomas B.C."/>
            <person name="Singh A."/>
            <person name="Wilkins M.J."/>
            <person name="Karaoz U."/>
            <person name="Brodie E.L."/>
            <person name="Williams K.H."/>
            <person name="Hubbard S.S."/>
            <person name="Banfield J.F."/>
        </authorList>
    </citation>
    <scope>NUCLEOTIDE SEQUENCE [LARGE SCALE GENOMIC DNA]</scope>
</reference>
<organism evidence="2 3">
    <name type="scientific">Candidatus Woesebacteria bacterium RIFCSPHIGHO2_01_FULL_38_9</name>
    <dbReference type="NCBI Taxonomy" id="1802492"/>
    <lineage>
        <taxon>Bacteria</taxon>
        <taxon>Candidatus Woeseibacteriota</taxon>
    </lineage>
</organism>
<dbReference type="InterPro" id="IPR043993">
    <property type="entry name" value="T4SS_pilin"/>
</dbReference>
<keyword evidence="1" id="KW-0812">Transmembrane</keyword>
<keyword evidence="1" id="KW-1133">Transmembrane helix</keyword>
<dbReference type="Pfam" id="PF18895">
    <property type="entry name" value="T4SS_pilin"/>
    <property type="match status" value="1"/>
</dbReference>
<evidence type="ECO:0000256" key="1">
    <source>
        <dbReference type="SAM" id="Phobius"/>
    </source>
</evidence>
<dbReference type="Proteomes" id="UP000178419">
    <property type="component" value="Unassembled WGS sequence"/>
</dbReference>
<evidence type="ECO:0000313" key="3">
    <source>
        <dbReference type="Proteomes" id="UP000178419"/>
    </source>
</evidence>
<proteinExistence type="predicted"/>
<dbReference type="NCBIfam" id="NF045849">
    <property type="entry name" value="ICE_MMCAP2_0565"/>
    <property type="match status" value="1"/>
</dbReference>
<protein>
    <submittedName>
        <fullName evidence="2">Uncharacterized protein</fullName>
    </submittedName>
</protein>
<feature type="transmembrane region" description="Helical" evidence="1">
    <location>
        <begin position="42"/>
        <end position="65"/>
    </location>
</feature>
<keyword evidence="1" id="KW-0472">Membrane</keyword>
<feature type="transmembrane region" description="Helical" evidence="1">
    <location>
        <begin position="77"/>
        <end position="98"/>
    </location>
</feature>
<dbReference type="AlphaFoldDB" id="A0A1F7Y2M5"/>
<name>A0A1F7Y2M5_9BACT</name>
<sequence length="108" mass="11381">MNYLAQVDIDQSFFGQVGHFLGDLNPGVEGLGQLVSILLSNAIMVAGVVLVILIIIAGFYMITGAGDPQKIEQGKNIITAGIIGFIIIAVAFLIVRFIESTFGVSILG</sequence>
<dbReference type="EMBL" id="MGGE01000024">
    <property type="protein sequence ID" value="OGM21159.1"/>
    <property type="molecule type" value="Genomic_DNA"/>
</dbReference>